<evidence type="ECO:0000313" key="2">
    <source>
        <dbReference type="EMBL" id="MBA0085936.1"/>
    </source>
</evidence>
<dbReference type="InterPro" id="IPR002372">
    <property type="entry name" value="PQQ_rpt_dom"/>
</dbReference>
<evidence type="ECO:0000313" key="3">
    <source>
        <dbReference type="Proteomes" id="UP000567293"/>
    </source>
</evidence>
<dbReference type="EMBL" id="JACDQQ010001272">
    <property type="protein sequence ID" value="MBA0085936.1"/>
    <property type="molecule type" value="Genomic_DNA"/>
</dbReference>
<dbReference type="InterPro" id="IPR011047">
    <property type="entry name" value="Quinoprotein_ADH-like_sf"/>
</dbReference>
<dbReference type="SUPFAM" id="SSF50998">
    <property type="entry name" value="Quinoprotein alcohol dehydrogenase-like"/>
    <property type="match status" value="1"/>
</dbReference>
<organism evidence="2 3">
    <name type="scientific">Candidatus Acidiferrum panamense</name>
    <dbReference type="NCBI Taxonomy" id="2741543"/>
    <lineage>
        <taxon>Bacteria</taxon>
        <taxon>Pseudomonadati</taxon>
        <taxon>Acidobacteriota</taxon>
        <taxon>Terriglobia</taxon>
        <taxon>Candidatus Acidiferrales</taxon>
        <taxon>Candidatus Acidiferrum</taxon>
    </lineage>
</organism>
<name>A0A7V8SXI6_9BACT</name>
<accession>A0A7V8SXI6</accession>
<protein>
    <submittedName>
        <fullName evidence="2">PQQ-dependent dehydrogenase, methanol/ethanol family</fullName>
    </submittedName>
</protein>
<proteinExistence type="predicted"/>
<comment type="caution">
    <text evidence="2">The sequence shown here is derived from an EMBL/GenBank/DDBJ whole genome shotgun (WGS) entry which is preliminary data.</text>
</comment>
<feature type="non-terminal residue" evidence="2">
    <location>
        <position position="88"/>
    </location>
</feature>
<gene>
    <name evidence="2" type="ORF">HRJ53_13135</name>
</gene>
<dbReference type="AlphaFoldDB" id="A0A7V8SXI6"/>
<evidence type="ECO:0000259" key="1">
    <source>
        <dbReference type="Pfam" id="PF01011"/>
    </source>
</evidence>
<sequence>MKRAQLFLVFSLTMSGQVAFDRLRQADLEPGNWLTYSGNYSAHRYSRLNQVTAANVGRLKLAWAYQVKTTEKIETTPLVVDGIMYLSE</sequence>
<dbReference type="Pfam" id="PF01011">
    <property type="entry name" value="PQQ"/>
    <property type="match status" value="1"/>
</dbReference>
<dbReference type="Gene3D" id="2.140.10.10">
    <property type="entry name" value="Quinoprotein alcohol dehydrogenase-like superfamily"/>
    <property type="match status" value="1"/>
</dbReference>
<keyword evidence="3" id="KW-1185">Reference proteome</keyword>
<feature type="domain" description="Pyrrolo-quinoline quinone repeat" evidence="1">
    <location>
        <begin position="33"/>
        <end position="87"/>
    </location>
</feature>
<reference evidence="2" key="1">
    <citation type="submission" date="2020-06" db="EMBL/GenBank/DDBJ databases">
        <title>Legume-microbial interactions unlock mineral nutrients during tropical forest succession.</title>
        <authorList>
            <person name="Epihov D.Z."/>
        </authorList>
    </citation>
    <scope>NUCLEOTIDE SEQUENCE [LARGE SCALE GENOMIC DNA]</scope>
    <source>
        <strain evidence="2">Pan2503</strain>
    </source>
</reference>
<dbReference type="Proteomes" id="UP000567293">
    <property type="component" value="Unassembled WGS sequence"/>
</dbReference>